<evidence type="ECO:0000256" key="3">
    <source>
        <dbReference type="SAM" id="SignalP"/>
    </source>
</evidence>
<dbReference type="InterPro" id="IPR051909">
    <property type="entry name" value="MFP_Cation_Efflux"/>
</dbReference>
<evidence type="ECO:0000313" key="7">
    <source>
        <dbReference type="EMBL" id="MFG6485899.1"/>
    </source>
</evidence>
<dbReference type="Pfam" id="PF25954">
    <property type="entry name" value="Beta-barrel_RND_2"/>
    <property type="match status" value="1"/>
</dbReference>
<dbReference type="InterPro" id="IPR006143">
    <property type="entry name" value="RND_pump_MFP"/>
</dbReference>
<proteinExistence type="inferred from homology"/>
<reference evidence="7 8" key="1">
    <citation type="submission" date="2024-08" db="EMBL/GenBank/DDBJ databases">
        <authorList>
            <person name="Lu H."/>
        </authorList>
    </citation>
    <scope>NUCLEOTIDE SEQUENCE [LARGE SCALE GENOMIC DNA]</scope>
    <source>
        <strain evidence="7 8">BYS78W</strain>
    </source>
</reference>
<dbReference type="InterPro" id="IPR058647">
    <property type="entry name" value="BSH_CzcB-like"/>
</dbReference>
<dbReference type="Proteomes" id="UP001606134">
    <property type="component" value="Unassembled WGS sequence"/>
</dbReference>
<dbReference type="Pfam" id="PF25975">
    <property type="entry name" value="CzcB_C"/>
    <property type="match status" value="1"/>
</dbReference>
<keyword evidence="3" id="KW-0732">Signal</keyword>
<name>A0ABW7H7N4_9BURK</name>
<keyword evidence="2" id="KW-0813">Transport</keyword>
<evidence type="ECO:0000256" key="2">
    <source>
        <dbReference type="ARBA" id="ARBA00022448"/>
    </source>
</evidence>
<gene>
    <name evidence="7" type="ORF">ACG04R_04390</name>
</gene>
<feature type="signal peptide" evidence="3">
    <location>
        <begin position="1"/>
        <end position="18"/>
    </location>
</feature>
<comment type="similarity">
    <text evidence="1">Belongs to the membrane fusion protein (MFP) (TC 8.A.1) family.</text>
</comment>
<evidence type="ECO:0000259" key="4">
    <source>
        <dbReference type="Pfam" id="PF25954"/>
    </source>
</evidence>
<dbReference type="PANTHER" id="PTHR30097">
    <property type="entry name" value="CATION EFFLUX SYSTEM PROTEIN CUSB"/>
    <property type="match status" value="1"/>
</dbReference>
<feature type="domain" description="CzcB-like barrel-sandwich hybrid" evidence="5">
    <location>
        <begin position="77"/>
        <end position="215"/>
    </location>
</feature>
<feature type="domain" description="CzcB-like C-terminal circularly permuted SH3-like" evidence="6">
    <location>
        <begin position="313"/>
        <end position="372"/>
    </location>
</feature>
<dbReference type="SUPFAM" id="SSF111369">
    <property type="entry name" value="HlyD-like secretion proteins"/>
    <property type="match status" value="1"/>
</dbReference>
<dbReference type="Gene3D" id="1.10.287.470">
    <property type="entry name" value="Helix hairpin bin"/>
    <property type="match status" value="1"/>
</dbReference>
<dbReference type="Gene3D" id="2.40.50.100">
    <property type="match status" value="1"/>
</dbReference>
<dbReference type="InterPro" id="IPR058792">
    <property type="entry name" value="Beta-barrel_RND_2"/>
</dbReference>
<keyword evidence="8" id="KW-1185">Reference proteome</keyword>
<comment type="caution">
    <text evidence="7">The sequence shown here is derived from an EMBL/GenBank/DDBJ whole genome shotgun (WGS) entry which is preliminary data.</text>
</comment>
<accession>A0ABW7H7N4</accession>
<dbReference type="NCBIfam" id="TIGR01730">
    <property type="entry name" value="RND_mfp"/>
    <property type="match status" value="1"/>
</dbReference>
<evidence type="ECO:0000313" key="8">
    <source>
        <dbReference type="Proteomes" id="UP001606134"/>
    </source>
</evidence>
<organism evidence="7 8">
    <name type="scientific">Pelomonas candidula</name>
    <dbReference type="NCBI Taxonomy" id="3299025"/>
    <lineage>
        <taxon>Bacteria</taxon>
        <taxon>Pseudomonadati</taxon>
        <taxon>Pseudomonadota</taxon>
        <taxon>Betaproteobacteria</taxon>
        <taxon>Burkholderiales</taxon>
        <taxon>Sphaerotilaceae</taxon>
        <taxon>Roseateles</taxon>
    </lineage>
</organism>
<feature type="chain" id="PRO_5047228107" evidence="3">
    <location>
        <begin position="19"/>
        <end position="400"/>
    </location>
</feature>
<protein>
    <submittedName>
        <fullName evidence="7">Efflux RND transporter periplasmic adaptor subunit</fullName>
    </submittedName>
</protein>
<dbReference type="EMBL" id="JBIGIC010000002">
    <property type="protein sequence ID" value="MFG6485899.1"/>
    <property type="molecule type" value="Genomic_DNA"/>
</dbReference>
<dbReference type="PANTHER" id="PTHR30097:SF4">
    <property type="entry name" value="SLR6042 PROTEIN"/>
    <property type="match status" value="1"/>
</dbReference>
<dbReference type="Pfam" id="PF25973">
    <property type="entry name" value="BSH_CzcB"/>
    <property type="match status" value="1"/>
</dbReference>
<dbReference type="Gene3D" id="2.40.30.170">
    <property type="match status" value="1"/>
</dbReference>
<feature type="domain" description="CusB-like beta-barrel" evidence="4">
    <location>
        <begin position="231"/>
        <end position="307"/>
    </location>
</feature>
<dbReference type="InterPro" id="IPR058649">
    <property type="entry name" value="CzcB_C"/>
</dbReference>
<dbReference type="Gene3D" id="2.40.420.20">
    <property type="match status" value="1"/>
</dbReference>
<sequence length="400" mass="41866">MTRVLLAAAMAAMTAGLAACNGESTAAPAPAEAVLQGQQLIFPAGHPQLRLLRLEAARPGAAVDVPLSAKLVWNEDRTQRVYPAFAGRVDRIATDIGRSVKPGQVLAELASPDFGAAQADAARAEADHALAAKQLARQRELLAAGIVAQRDFEQAQADAARAEAELARARARVRMYGGAVGPNMGVNQQLSLRAGIAGTVVERNLNPGQELRPDQSGPGVPALFVISDPSTLWVQIDARESEVGTLQPGSAFELELAAYPGRRFEGRVTALADAIDPSTRTIKVRGTVANADRLLKAEMLATAHVQRSAGEGVVVPASAVLLRGEKHWVFVSPKPGVFEPREVQTGATGAQQVVLRRGLEAGEQIVVENALLLDRQLAAAQLSAQPASAPAAVPVKAGQP</sequence>
<evidence type="ECO:0000259" key="6">
    <source>
        <dbReference type="Pfam" id="PF25975"/>
    </source>
</evidence>
<evidence type="ECO:0000259" key="5">
    <source>
        <dbReference type="Pfam" id="PF25973"/>
    </source>
</evidence>
<evidence type="ECO:0000256" key="1">
    <source>
        <dbReference type="ARBA" id="ARBA00009477"/>
    </source>
</evidence>
<dbReference type="PROSITE" id="PS51257">
    <property type="entry name" value="PROKAR_LIPOPROTEIN"/>
    <property type="match status" value="1"/>
</dbReference>